<dbReference type="InterPro" id="IPR009057">
    <property type="entry name" value="Homeodomain-like_sf"/>
</dbReference>
<dbReference type="InterPro" id="IPR029062">
    <property type="entry name" value="Class_I_gatase-like"/>
</dbReference>
<dbReference type="Pfam" id="PF12833">
    <property type="entry name" value="HTH_18"/>
    <property type="match status" value="1"/>
</dbReference>
<dbReference type="PROSITE" id="PS00041">
    <property type="entry name" value="HTH_ARAC_FAMILY_1"/>
    <property type="match status" value="1"/>
</dbReference>
<protein>
    <submittedName>
        <fullName evidence="5">Helix-turn-helix domain-containing protein</fullName>
    </submittedName>
</protein>
<dbReference type="SMART" id="SM00342">
    <property type="entry name" value="HTH_ARAC"/>
    <property type="match status" value="1"/>
</dbReference>
<organism evidence="5 6">
    <name type="scientific">Intrasporangium calvum</name>
    <dbReference type="NCBI Taxonomy" id="53358"/>
    <lineage>
        <taxon>Bacteria</taxon>
        <taxon>Bacillati</taxon>
        <taxon>Actinomycetota</taxon>
        <taxon>Actinomycetes</taxon>
        <taxon>Micrococcales</taxon>
        <taxon>Intrasporangiaceae</taxon>
        <taxon>Intrasporangium</taxon>
    </lineage>
</organism>
<evidence type="ECO:0000256" key="3">
    <source>
        <dbReference type="ARBA" id="ARBA00023163"/>
    </source>
</evidence>
<keyword evidence="6" id="KW-1185">Reference proteome</keyword>
<reference evidence="5 6" key="1">
    <citation type="submission" date="2022-11" db="EMBL/GenBank/DDBJ databases">
        <title>Anaerobic phenanthrene biodegradation by a DNRA strain PheN6.</title>
        <authorList>
            <person name="Zhang Z."/>
        </authorList>
    </citation>
    <scope>NUCLEOTIDE SEQUENCE [LARGE SCALE GENOMIC DNA]</scope>
    <source>
        <strain evidence="5 6">PheN6</strain>
    </source>
</reference>
<dbReference type="InterPro" id="IPR018060">
    <property type="entry name" value="HTH_AraC"/>
</dbReference>
<dbReference type="Gene3D" id="1.10.10.60">
    <property type="entry name" value="Homeodomain-like"/>
    <property type="match status" value="1"/>
</dbReference>
<evidence type="ECO:0000313" key="5">
    <source>
        <dbReference type="EMBL" id="MDC5696201.1"/>
    </source>
</evidence>
<keyword evidence="3" id="KW-0804">Transcription</keyword>
<dbReference type="RefSeq" id="WP_272460777.1">
    <property type="nucleotide sequence ID" value="NZ_JAPFQL010000007.1"/>
</dbReference>
<dbReference type="PANTHER" id="PTHR43130">
    <property type="entry name" value="ARAC-FAMILY TRANSCRIPTIONAL REGULATOR"/>
    <property type="match status" value="1"/>
</dbReference>
<dbReference type="EMBL" id="JAPFQL010000007">
    <property type="protein sequence ID" value="MDC5696201.1"/>
    <property type="molecule type" value="Genomic_DNA"/>
</dbReference>
<dbReference type="Pfam" id="PF01965">
    <property type="entry name" value="DJ-1_PfpI"/>
    <property type="match status" value="1"/>
</dbReference>
<dbReference type="SUPFAM" id="SSF52317">
    <property type="entry name" value="Class I glutamine amidotransferase-like"/>
    <property type="match status" value="1"/>
</dbReference>
<keyword evidence="1" id="KW-0805">Transcription regulation</keyword>
<feature type="domain" description="HTH araC/xylS-type" evidence="4">
    <location>
        <begin position="214"/>
        <end position="312"/>
    </location>
</feature>
<comment type="caution">
    <text evidence="5">The sequence shown here is derived from an EMBL/GenBank/DDBJ whole genome shotgun (WGS) entry which is preliminary data.</text>
</comment>
<gene>
    <name evidence="5" type="ORF">OO014_02955</name>
</gene>
<dbReference type="Gene3D" id="3.40.50.880">
    <property type="match status" value="1"/>
</dbReference>
<dbReference type="SUPFAM" id="SSF46689">
    <property type="entry name" value="Homeodomain-like"/>
    <property type="match status" value="2"/>
</dbReference>
<evidence type="ECO:0000256" key="2">
    <source>
        <dbReference type="ARBA" id="ARBA00023125"/>
    </source>
</evidence>
<keyword evidence="2" id="KW-0238">DNA-binding</keyword>
<dbReference type="InterPro" id="IPR052158">
    <property type="entry name" value="INH-QAR"/>
</dbReference>
<dbReference type="CDD" id="cd03137">
    <property type="entry name" value="GATase1_AraC_1"/>
    <property type="match status" value="1"/>
</dbReference>
<proteinExistence type="predicted"/>
<dbReference type="Proteomes" id="UP001150259">
    <property type="component" value="Unassembled WGS sequence"/>
</dbReference>
<dbReference type="PROSITE" id="PS01124">
    <property type="entry name" value="HTH_ARAC_FAMILY_2"/>
    <property type="match status" value="1"/>
</dbReference>
<evidence type="ECO:0000259" key="4">
    <source>
        <dbReference type="PROSITE" id="PS01124"/>
    </source>
</evidence>
<name>A0ABT5GD57_9MICO</name>
<evidence type="ECO:0000256" key="1">
    <source>
        <dbReference type="ARBA" id="ARBA00023015"/>
    </source>
</evidence>
<sequence length="344" mass="37307">MLHTVAVLLEEPVAPFELAVLCEVFGIDRTEDGVPPFDFRVCAADPSKVLRTKTGMGVVATHPFEAARDADLIAIPGGSVDGPFHPEALELLRGAVARGARVLSVCSGAFWLGAAGLLDGRACATHWKHSTLLAERFPEARVDADSLYVDDGPVLTSAGTAAGIDACLHLVGQELGTDVANRIARRMVVPPHRAGGQRQFVETPLPVESADSLRELLDWLAQHLDEEHSVPALAARATMSERTFARRFAREVGTTPHKWITAQRVLRARHLLETTTLDVEGIARACGFGTAAVLRSHFQKEVGLPPLQYRRTFAGRDVRTPPPVPPWPAEHRSITVSSELLPQY</sequence>
<dbReference type="InterPro" id="IPR018062">
    <property type="entry name" value="HTH_AraC-typ_CS"/>
</dbReference>
<evidence type="ECO:0000313" key="6">
    <source>
        <dbReference type="Proteomes" id="UP001150259"/>
    </source>
</evidence>
<dbReference type="PANTHER" id="PTHR43130:SF3">
    <property type="entry name" value="HTH-TYPE TRANSCRIPTIONAL REGULATOR RV1931C"/>
    <property type="match status" value="1"/>
</dbReference>
<dbReference type="InterPro" id="IPR002818">
    <property type="entry name" value="DJ-1/PfpI"/>
</dbReference>
<accession>A0ABT5GD57</accession>